<gene>
    <name evidence="1" type="ORF">ANCCAN_27865</name>
</gene>
<proteinExistence type="predicted"/>
<name>A0A368F5W3_ANCCA</name>
<organism evidence="1 2">
    <name type="scientific">Ancylostoma caninum</name>
    <name type="common">Dog hookworm</name>
    <dbReference type="NCBI Taxonomy" id="29170"/>
    <lineage>
        <taxon>Eukaryota</taxon>
        <taxon>Metazoa</taxon>
        <taxon>Ecdysozoa</taxon>
        <taxon>Nematoda</taxon>
        <taxon>Chromadorea</taxon>
        <taxon>Rhabditida</taxon>
        <taxon>Rhabditina</taxon>
        <taxon>Rhabditomorpha</taxon>
        <taxon>Strongyloidea</taxon>
        <taxon>Ancylostomatidae</taxon>
        <taxon>Ancylostomatinae</taxon>
        <taxon>Ancylostoma</taxon>
    </lineage>
</organism>
<dbReference type="EMBL" id="JOJR01007415">
    <property type="protein sequence ID" value="RCN26409.1"/>
    <property type="molecule type" value="Genomic_DNA"/>
</dbReference>
<evidence type="ECO:0000313" key="2">
    <source>
        <dbReference type="Proteomes" id="UP000252519"/>
    </source>
</evidence>
<dbReference type="Proteomes" id="UP000252519">
    <property type="component" value="Unassembled WGS sequence"/>
</dbReference>
<protein>
    <submittedName>
        <fullName evidence="1">Uncharacterized protein</fullName>
    </submittedName>
</protein>
<dbReference type="OrthoDB" id="5904679at2759"/>
<evidence type="ECO:0000313" key="1">
    <source>
        <dbReference type="EMBL" id="RCN26409.1"/>
    </source>
</evidence>
<keyword evidence="2" id="KW-1185">Reference proteome</keyword>
<accession>A0A368F5W3</accession>
<sequence length="83" mass="9341">MNDKSLRPTPAYLAMRAQQARDYSGDLDLQLKKELVRRPLFGGFAPCHFVLHGSSGTVEMQFPTTPKDLLEQIIHLQNKSSQA</sequence>
<reference evidence="1 2" key="1">
    <citation type="submission" date="2014-10" db="EMBL/GenBank/DDBJ databases">
        <title>Draft genome of the hookworm Ancylostoma caninum.</title>
        <authorList>
            <person name="Mitreva M."/>
        </authorList>
    </citation>
    <scope>NUCLEOTIDE SEQUENCE [LARGE SCALE GENOMIC DNA]</scope>
    <source>
        <strain evidence="1 2">Baltimore</strain>
    </source>
</reference>
<dbReference type="AlphaFoldDB" id="A0A368F5W3"/>
<comment type="caution">
    <text evidence="1">The sequence shown here is derived from an EMBL/GenBank/DDBJ whole genome shotgun (WGS) entry which is preliminary data.</text>
</comment>